<gene>
    <name evidence="1" type="ORF">ETD96_09390</name>
</gene>
<evidence type="ECO:0000313" key="2">
    <source>
        <dbReference type="Proteomes" id="UP000305238"/>
    </source>
</evidence>
<dbReference type="EMBL" id="VCKZ01000045">
    <property type="protein sequence ID" value="TMR40723.1"/>
    <property type="molecule type" value="Genomic_DNA"/>
</dbReference>
<proteinExistence type="predicted"/>
<evidence type="ECO:0000313" key="1">
    <source>
        <dbReference type="EMBL" id="TMR40723.1"/>
    </source>
</evidence>
<accession>A0A5S4H670</accession>
<dbReference type="AlphaFoldDB" id="A0A5S4H670"/>
<comment type="caution">
    <text evidence="1">The sequence shown here is derived from an EMBL/GenBank/DDBJ whole genome shotgun (WGS) entry which is preliminary data.</text>
</comment>
<dbReference type="Proteomes" id="UP000305238">
    <property type="component" value="Unassembled WGS sequence"/>
</dbReference>
<sequence length="138" mass="14746">MAGGFAGLAGIAARQRGLFPTPGPDLPERLRDALGVLALSAADVRVERRWTDGDLAGEELSWTVGFGPRTRAPTRSFPAEGVRRAHRQITGAYRDAPGRYTGAFFDAGHEFDRTMQDAAFDWLAGTAGGIEKALSGSR</sequence>
<keyword evidence="2" id="KW-1185">Reference proteome</keyword>
<dbReference type="RefSeq" id="WP_138635922.1">
    <property type="nucleotide sequence ID" value="NZ_JASWDG010000120.1"/>
</dbReference>
<organism evidence="1 2">
    <name type="scientific">Actinomadura geliboluensis</name>
    <dbReference type="NCBI Taxonomy" id="882440"/>
    <lineage>
        <taxon>Bacteria</taxon>
        <taxon>Bacillati</taxon>
        <taxon>Actinomycetota</taxon>
        <taxon>Actinomycetes</taxon>
        <taxon>Streptosporangiales</taxon>
        <taxon>Thermomonosporaceae</taxon>
        <taxon>Actinomadura</taxon>
    </lineage>
</organism>
<name>A0A5S4H670_9ACTN</name>
<reference evidence="1 2" key="1">
    <citation type="submission" date="2019-05" db="EMBL/GenBank/DDBJ databases">
        <title>Draft genome sequence of Actinomadura geliboluensis A8036.</title>
        <authorList>
            <person name="Saricaoglu S."/>
            <person name="Isik K."/>
        </authorList>
    </citation>
    <scope>NUCLEOTIDE SEQUENCE [LARGE SCALE GENOMIC DNA]</scope>
    <source>
        <strain evidence="1 2">A8036</strain>
    </source>
</reference>
<dbReference type="OrthoDB" id="3668964at2"/>
<protein>
    <submittedName>
        <fullName evidence="1">Uncharacterized protein</fullName>
    </submittedName>
</protein>